<dbReference type="Gene3D" id="3.40.50.80">
    <property type="entry name" value="Nucleotide-binding domain of ferredoxin-NADP reductase (FNR) module"/>
    <property type="match status" value="1"/>
</dbReference>
<reference evidence="15 16" key="1">
    <citation type="submission" date="2023-08" db="EMBL/GenBank/DDBJ databases">
        <title>Oxalobacteraceae gen .nov., isolated from river sludge outside the plant.</title>
        <authorList>
            <person name="Zhao S.Y."/>
        </authorList>
    </citation>
    <scope>NUCLEOTIDE SEQUENCE [LARGE SCALE GENOMIC DNA]</scope>
    <source>
        <strain evidence="15 16">R-40</strain>
    </source>
</reference>
<comment type="caution">
    <text evidence="15">The sequence shown here is derived from an EMBL/GenBank/DDBJ whole genome shotgun (WGS) entry which is preliminary data.</text>
</comment>
<feature type="transmembrane region" description="Helical" evidence="13">
    <location>
        <begin position="41"/>
        <end position="61"/>
    </location>
</feature>
<dbReference type="InterPro" id="IPR001433">
    <property type="entry name" value="OxRdtase_FAD/NAD-bd"/>
</dbReference>
<keyword evidence="6" id="KW-0479">Metal-binding</keyword>
<evidence type="ECO:0000256" key="10">
    <source>
        <dbReference type="ARBA" id="ARBA00023004"/>
    </source>
</evidence>
<keyword evidence="5" id="KW-0001">2Fe-2S</keyword>
<comment type="cofactor">
    <cofactor evidence="1">
        <name>FAD</name>
        <dbReference type="ChEBI" id="CHEBI:57692"/>
    </cofactor>
</comment>
<feature type="domain" description="FAD-binding FR-type" evidence="14">
    <location>
        <begin position="212"/>
        <end position="321"/>
    </location>
</feature>
<evidence type="ECO:0000256" key="6">
    <source>
        <dbReference type="ARBA" id="ARBA00022723"/>
    </source>
</evidence>
<name>A0ABU1BTI3_9BURK</name>
<evidence type="ECO:0000256" key="7">
    <source>
        <dbReference type="ARBA" id="ARBA00022827"/>
    </source>
</evidence>
<dbReference type="InterPro" id="IPR017938">
    <property type="entry name" value="Riboflavin_synthase-like_b-brl"/>
</dbReference>
<evidence type="ECO:0000256" key="5">
    <source>
        <dbReference type="ARBA" id="ARBA00022714"/>
    </source>
</evidence>
<keyword evidence="7" id="KW-0274">FAD</keyword>
<dbReference type="SUPFAM" id="SSF63380">
    <property type="entry name" value="Riboflavin synthase domain-like"/>
    <property type="match status" value="1"/>
</dbReference>
<dbReference type="PANTHER" id="PTHR47354">
    <property type="entry name" value="NADH OXIDOREDUCTASE HCR"/>
    <property type="match status" value="1"/>
</dbReference>
<dbReference type="InterPro" id="IPR050415">
    <property type="entry name" value="MRET"/>
</dbReference>
<evidence type="ECO:0000256" key="13">
    <source>
        <dbReference type="SAM" id="Phobius"/>
    </source>
</evidence>
<dbReference type="InterPro" id="IPR013130">
    <property type="entry name" value="Fe3_Rdtase_TM_dom"/>
</dbReference>
<evidence type="ECO:0000256" key="3">
    <source>
        <dbReference type="ARBA" id="ARBA00022630"/>
    </source>
</evidence>
<keyword evidence="11" id="KW-0411">Iron-sulfur</keyword>
<evidence type="ECO:0000256" key="12">
    <source>
        <dbReference type="ARBA" id="ARBA00023136"/>
    </source>
</evidence>
<gene>
    <name evidence="15" type="ORF">Q8A64_17520</name>
</gene>
<evidence type="ECO:0000256" key="1">
    <source>
        <dbReference type="ARBA" id="ARBA00001974"/>
    </source>
</evidence>
<evidence type="ECO:0000256" key="9">
    <source>
        <dbReference type="ARBA" id="ARBA00023002"/>
    </source>
</evidence>
<dbReference type="Pfam" id="PF08022">
    <property type="entry name" value="FAD_binding_8"/>
    <property type="match status" value="1"/>
</dbReference>
<evidence type="ECO:0000256" key="2">
    <source>
        <dbReference type="ARBA" id="ARBA00004141"/>
    </source>
</evidence>
<comment type="subcellular location">
    <subcellularLocation>
        <location evidence="2">Membrane</location>
        <topology evidence="2">Multi-pass membrane protein</topology>
    </subcellularLocation>
</comment>
<feature type="transmembrane region" description="Helical" evidence="13">
    <location>
        <begin position="143"/>
        <end position="160"/>
    </location>
</feature>
<dbReference type="Pfam" id="PF00175">
    <property type="entry name" value="NAD_binding_1"/>
    <property type="match status" value="1"/>
</dbReference>
<dbReference type="RefSeq" id="WP_338438230.1">
    <property type="nucleotide sequence ID" value="NZ_JAUYVH010000018.1"/>
</dbReference>
<dbReference type="Pfam" id="PF01794">
    <property type="entry name" value="Ferric_reduct"/>
    <property type="match status" value="1"/>
</dbReference>
<dbReference type="Proteomes" id="UP001225596">
    <property type="component" value="Unassembled WGS sequence"/>
</dbReference>
<dbReference type="InterPro" id="IPR039261">
    <property type="entry name" value="FNR_nucleotide-bd"/>
</dbReference>
<dbReference type="SUPFAM" id="SSF52343">
    <property type="entry name" value="Ferredoxin reductase-like, C-terminal NADP-linked domain"/>
    <property type="match status" value="1"/>
</dbReference>
<organism evidence="15 16">
    <name type="scientific">Keguizhuia sedimenti</name>
    <dbReference type="NCBI Taxonomy" id="3064264"/>
    <lineage>
        <taxon>Bacteria</taxon>
        <taxon>Pseudomonadati</taxon>
        <taxon>Pseudomonadota</taxon>
        <taxon>Betaproteobacteria</taxon>
        <taxon>Burkholderiales</taxon>
        <taxon>Oxalobacteraceae</taxon>
        <taxon>Keguizhuia</taxon>
    </lineage>
</organism>
<evidence type="ECO:0000256" key="4">
    <source>
        <dbReference type="ARBA" id="ARBA00022692"/>
    </source>
</evidence>
<dbReference type="CDD" id="cd06198">
    <property type="entry name" value="FNR_like_3"/>
    <property type="match status" value="1"/>
</dbReference>
<dbReference type="PRINTS" id="PR00410">
    <property type="entry name" value="PHEHYDRXLASE"/>
</dbReference>
<keyword evidence="8 13" id="KW-1133">Transmembrane helix</keyword>
<keyword evidence="10" id="KW-0408">Iron</keyword>
<protein>
    <submittedName>
        <fullName evidence="15">Ferric reductase-like transmembrane domain-containing protein</fullName>
    </submittedName>
</protein>
<keyword evidence="9" id="KW-0560">Oxidoreductase</keyword>
<accession>A0ABU1BTI3</accession>
<keyword evidence="3" id="KW-0285">Flavoprotein</keyword>
<keyword evidence="12 13" id="KW-0472">Membrane</keyword>
<evidence type="ECO:0000313" key="16">
    <source>
        <dbReference type="Proteomes" id="UP001225596"/>
    </source>
</evidence>
<feature type="transmembrane region" description="Helical" evidence="13">
    <location>
        <begin position="198"/>
        <end position="216"/>
    </location>
</feature>
<keyword evidence="16" id="KW-1185">Reference proteome</keyword>
<dbReference type="Gene3D" id="2.40.30.10">
    <property type="entry name" value="Translation factors"/>
    <property type="match status" value="1"/>
</dbReference>
<evidence type="ECO:0000256" key="11">
    <source>
        <dbReference type="ARBA" id="ARBA00023014"/>
    </source>
</evidence>
<evidence type="ECO:0000256" key="8">
    <source>
        <dbReference type="ARBA" id="ARBA00022989"/>
    </source>
</evidence>
<keyword evidence="4 13" id="KW-0812">Transmembrane</keyword>
<dbReference type="PROSITE" id="PS51384">
    <property type="entry name" value="FAD_FR"/>
    <property type="match status" value="1"/>
</dbReference>
<dbReference type="EMBL" id="JAUYVH010000018">
    <property type="protein sequence ID" value="MDQ9172214.1"/>
    <property type="molecule type" value="Genomic_DNA"/>
</dbReference>
<proteinExistence type="predicted"/>
<dbReference type="PANTHER" id="PTHR47354:SF8">
    <property type="entry name" value="1,2-PHENYLACETYL-COA EPOXIDASE, SUBUNIT E"/>
    <property type="match status" value="1"/>
</dbReference>
<evidence type="ECO:0000259" key="14">
    <source>
        <dbReference type="PROSITE" id="PS51384"/>
    </source>
</evidence>
<dbReference type="InterPro" id="IPR013112">
    <property type="entry name" value="FAD-bd_8"/>
</dbReference>
<dbReference type="InterPro" id="IPR017927">
    <property type="entry name" value="FAD-bd_FR_type"/>
</dbReference>
<sequence length="445" mass="50281">MHLNRLIAVFLASTVALIALWLLSLPPGASAADFWQIRRMMIYLTGILAIGYMSFALILAARPVQIEPALGGLDRFYRLHKWYGIGAALFALTHWLLENAPRQMARRGWLERPRRSSAAMTEGSSWTDALRELREPATELGEWGFYLLLILVAIALWKTFPYRYFFKAHRLMAPTYLMLVFHSVVLMDRSYWSEPLGFSMAVLMLAGSAAAVASLFGRIGKSRRAYGTVQSLNYNNENTVLDVEVQLATAWQGHHAGQFTFVDFGGGEGHHPFTISSAWHGDGRMMFSIKGLGDYTKKLPEQLFPGHPVTIEGPYGRFDFHGARPRQIWIAGGIGITPFMARLQDLADTGNTCQIDLIYSTNAPSQEFIENIEQLARRTSVRFHLVLSSREGKLSLDRLEKMVPDWMAADIWFCGPEPFAQALSGEMETRGFPLRRFHHELFGFR</sequence>
<evidence type="ECO:0000313" key="15">
    <source>
        <dbReference type="EMBL" id="MDQ9172214.1"/>
    </source>
</evidence>
<feature type="transmembrane region" description="Helical" evidence="13">
    <location>
        <begin position="82"/>
        <end position="97"/>
    </location>
</feature>